<dbReference type="EMBL" id="CAJOBE010054720">
    <property type="protein sequence ID" value="CAF4368285.1"/>
    <property type="molecule type" value="Genomic_DNA"/>
</dbReference>
<protein>
    <submittedName>
        <fullName evidence="1">Uncharacterized protein</fullName>
    </submittedName>
</protein>
<feature type="non-terminal residue" evidence="1">
    <location>
        <position position="1"/>
    </location>
</feature>
<evidence type="ECO:0000313" key="1">
    <source>
        <dbReference type="EMBL" id="CAF4368285.1"/>
    </source>
</evidence>
<evidence type="ECO:0000313" key="2">
    <source>
        <dbReference type="Proteomes" id="UP000663874"/>
    </source>
</evidence>
<comment type="caution">
    <text evidence="1">The sequence shown here is derived from an EMBL/GenBank/DDBJ whole genome shotgun (WGS) entry which is preliminary data.</text>
</comment>
<organism evidence="1 2">
    <name type="scientific">Rotaria sordida</name>
    <dbReference type="NCBI Taxonomy" id="392033"/>
    <lineage>
        <taxon>Eukaryota</taxon>
        <taxon>Metazoa</taxon>
        <taxon>Spiralia</taxon>
        <taxon>Gnathifera</taxon>
        <taxon>Rotifera</taxon>
        <taxon>Eurotatoria</taxon>
        <taxon>Bdelloidea</taxon>
        <taxon>Philodinida</taxon>
        <taxon>Philodinidae</taxon>
        <taxon>Rotaria</taxon>
    </lineage>
</organism>
<proteinExistence type="predicted"/>
<gene>
    <name evidence="1" type="ORF">FNK824_LOCUS42907</name>
</gene>
<dbReference type="AlphaFoldDB" id="A0A820M4S7"/>
<accession>A0A820M4S7</accession>
<reference evidence="1" key="1">
    <citation type="submission" date="2021-02" db="EMBL/GenBank/DDBJ databases">
        <authorList>
            <person name="Nowell W R."/>
        </authorList>
    </citation>
    <scope>NUCLEOTIDE SEQUENCE</scope>
</reference>
<dbReference type="Proteomes" id="UP000663874">
    <property type="component" value="Unassembled WGS sequence"/>
</dbReference>
<sequence>ICDFGLATWTTYKNYREQLAQNDSVQLQKKNNELATHNLTPELARAILRASTPDERILLNKSSIKSDV</sequence>
<name>A0A820M4S7_9BILA</name>